<dbReference type="Gene3D" id="3.30.160.170">
    <property type="entry name" value="FlaG-like"/>
    <property type="match status" value="1"/>
</dbReference>
<gene>
    <name evidence="1" type="ORF">DRB17_00215</name>
</gene>
<dbReference type="InterPro" id="IPR035924">
    <property type="entry name" value="FlaG-like_sf"/>
</dbReference>
<evidence type="ECO:0000313" key="2">
    <source>
        <dbReference type="Proteomes" id="UP000253941"/>
    </source>
</evidence>
<organism evidence="1 2">
    <name type="scientific">Ferruginivarius sediminum</name>
    <dbReference type="NCBI Taxonomy" id="2661937"/>
    <lineage>
        <taxon>Bacteria</taxon>
        <taxon>Pseudomonadati</taxon>
        <taxon>Pseudomonadota</taxon>
        <taxon>Alphaproteobacteria</taxon>
        <taxon>Rhodospirillales</taxon>
        <taxon>Rhodospirillaceae</taxon>
        <taxon>Ferruginivarius</taxon>
    </lineage>
</organism>
<dbReference type="SUPFAM" id="SSF160214">
    <property type="entry name" value="FlaG-like"/>
    <property type="match status" value="1"/>
</dbReference>
<accession>A0A369TL75</accession>
<sequence>MPERRSVGQTPAATNAATRGQTNLARALVADDISDAGLPAKDLKLSVDRDLERVVARVVDSESGEVIREVPPEELVELAKTLRALMGQLLDKRA</sequence>
<dbReference type="PANTHER" id="PTHR37166">
    <property type="entry name" value="PROTEIN FLAG"/>
    <property type="match status" value="1"/>
</dbReference>
<dbReference type="PANTHER" id="PTHR37166:SF1">
    <property type="entry name" value="PROTEIN FLAG"/>
    <property type="match status" value="1"/>
</dbReference>
<proteinExistence type="predicted"/>
<comment type="caution">
    <text evidence="1">The sequence shown here is derived from an EMBL/GenBank/DDBJ whole genome shotgun (WGS) entry which is preliminary data.</text>
</comment>
<reference evidence="1 2" key="1">
    <citation type="submission" date="2018-07" db="EMBL/GenBank/DDBJ databases">
        <title>Venubactetium sediminum gen. nov., sp. nov., isolated from a marine solar saltern.</title>
        <authorList>
            <person name="Wang S."/>
        </authorList>
    </citation>
    <scope>NUCLEOTIDE SEQUENCE [LARGE SCALE GENOMIC DNA]</scope>
    <source>
        <strain evidence="1 2">WD2A32</strain>
    </source>
</reference>
<protein>
    <recommendedName>
        <fullName evidence="3">Flagellar protein FlaG</fullName>
    </recommendedName>
</protein>
<dbReference type="EMBL" id="QPMH01000001">
    <property type="protein sequence ID" value="RDD63646.1"/>
    <property type="molecule type" value="Genomic_DNA"/>
</dbReference>
<dbReference type="Pfam" id="PF03646">
    <property type="entry name" value="FlaG"/>
    <property type="match status" value="1"/>
</dbReference>
<dbReference type="InterPro" id="IPR005186">
    <property type="entry name" value="FlaG"/>
</dbReference>
<evidence type="ECO:0008006" key="3">
    <source>
        <dbReference type="Google" id="ProtNLM"/>
    </source>
</evidence>
<dbReference type="Proteomes" id="UP000253941">
    <property type="component" value="Unassembled WGS sequence"/>
</dbReference>
<dbReference type="AlphaFoldDB" id="A0A369TL75"/>
<keyword evidence="2" id="KW-1185">Reference proteome</keyword>
<name>A0A369TL75_9PROT</name>
<evidence type="ECO:0000313" key="1">
    <source>
        <dbReference type="EMBL" id="RDD63646.1"/>
    </source>
</evidence>